<dbReference type="GO" id="GO:0002323">
    <property type="term" value="P:natural killer cell activation involved in immune response"/>
    <property type="evidence" value="ECO:0007669"/>
    <property type="project" value="TreeGrafter"/>
</dbReference>
<dbReference type="Proteomes" id="UP000189705">
    <property type="component" value="Unplaced"/>
</dbReference>
<feature type="signal peptide" evidence="5">
    <location>
        <begin position="1"/>
        <end position="21"/>
    </location>
</feature>
<dbReference type="InterPro" id="IPR036179">
    <property type="entry name" value="Ig-like_dom_sf"/>
</dbReference>
<dbReference type="PANTHER" id="PTHR12080:SF56">
    <property type="entry name" value="NATURAL KILLER CELL RECEPTOR 2B4"/>
    <property type="match status" value="1"/>
</dbReference>
<dbReference type="Gene3D" id="2.60.40.10">
    <property type="entry name" value="Immunoglobulins"/>
    <property type="match status" value="2"/>
</dbReference>
<keyword evidence="3" id="KW-0472">Membrane</keyword>
<dbReference type="PANTHER" id="PTHR12080">
    <property type="entry name" value="SIGNALING LYMPHOCYTIC ACTIVATION MOLECULE"/>
    <property type="match status" value="1"/>
</dbReference>
<dbReference type="PROSITE" id="PS50835">
    <property type="entry name" value="IG_LIKE"/>
    <property type="match status" value="1"/>
</dbReference>
<evidence type="ECO:0000256" key="2">
    <source>
        <dbReference type="ARBA" id="ARBA00022729"/>
    </source>
</evidence>
<dbReference type="GeneID" id="112548878"/>
<dbReference type="InterPro" id="IPR024303">
    <property type="entry name" value="NK_rcpt_2B4_Ig_dom"/>
</dbReference>
<sequence>MKGALVPVLLSLLLLLQAAGCQEVKVMAAVGETVQLQPKTWPSSWVAINWKVKLRLEGYWILRHDQNRTSANPLLTFADRVSFHPGNLSLQINSINSVTEKESGLYTMDLKLGDGSGITNNFHLFVLDHVRQPKIKASTSQECGWCYLTLSCLVPKAAGVTYSWSRGESSSPAPEDHSLHEHQADLQLEITKSGNNTFYHCNVSNAISWGMATIDVKPLCNYTSKCPLCTRHTRGARDV</sequence>
<keyword evidence="2 5" id="KW-0732">Signal</keyword>
<dbReference type="RefSeq" id="XP_025051429.1">
    <property type="nucleotide sequence ID" value="XM_025195644.1"/>
</dbReference>
<dbReference type="KEGG" id="asn:112548878"/>
<name>A0A3Q0FVQ4_ALLSI</name>
<dbReference type="AlphaFoldDB" id="A0A3Q0FVQ4"/>
<proteinExistence type="predicted"/>
<comment type="subcellular location">
    <subcellularLocation>
        <location evidence="1">Membrane</location>
    </subcellularLocation>
</comment>
<evidence type="ECO:0000256" key="5">
    <source>
        <dbReference type="SAM" id="SignalP"/>
    </source>
</evidence>
<feature type="chain" id="PRO_5018007594" evidence="5">
    <location>
        <begin position="22"/>
        <end position="239"/>
    </location>
</feature>
<reference evidence="8" key="1">
    <citation type="submission" date="2025-08" db="UniProtKB">
        <authorList>
            <consortium name="RefSeq"/>
        </authorList>
    </citation>
    <scope>IDENTIFICATION</scope>
</reference>
<dbReference type="GO" id="GO:0009897">
    <property type="term" value="C:external side of plasma membrane"/>
    <property type="evidence" value="ECO:0007669"/>
    <property type="project" value="TreeGrafter"/>
</dbReference>
<evidence type="ECO:0000313" key="7">
    <source>
        <dbReference type="Proteomes" id="UP000189705"/>
    </source>
</evidence>
<organism evidence="7 8">
    <name type="scientific">Alligator sinensis</name>
    <name type="common">Chinese alligator</name>
    <dbReference type="NCBI Taxonomy" id="38654"/>
    <lineage>
        <taxon>Eukaryota</taxon>
        <taxon>Metazoa</taxon>
        <taxon>Chordata</taxon>
        <taxon>Craniata</taxon>
        <taxon>Vertebrata</taxon>
        <taxon>Euteleostomi</taxon>
        <taxon>Archelosauria</taxon>
        <taxon>Archosauria</taxon>
        <taxon>Crocodylia</taxon>
        <taxon>Alligatoridae</taxon>
        <taxon>Alligatorinae</taxon>
        <taxon>Alligator</taxon>
    </lineage>
</organism>
<protein>
    <submittedName>
        <fullName evidence="8">Natural killer cell receptor 2B4-like</fullName>
    </submittedName>
</protein>
<dbReference type="InterPro" id="IPR015631">
    <property type="entry name" value="CD2/SLAM_rcpt"/>
</dbReference>
<dbReference type="InParanoid" id="A0A3Q0FVQ4"/>
<evidence type="ECO:0000256" key="1">
    <source>
        <dbReference type="ARBA" id="ARBA00004370"/>
    </source>
</evidence>
<evidence type="ECO:0000256" key="4">
    <source>
        <dbReference type="ARBA" id="ARBA00023180"/>
    </source>
</evidence>
<keyword evidence="4" id="KW-0325">Glycoprotein</keyword>
<gene>
    <name evidence="8" type="primary">LOC112548878</name>
</gene>
<evidence type="ECO:0000256" key="3">
    <source>
        <dbReference type="ARBA" id="ARBA00023136"/>
    </source>
</evidence>
<dbReference type="InterPro" id="IPR013783">
    <property type="entry name" value="Ig-like_fold"/>
</dbReference>
<dbReference type="SUPFAM" id="SSF48726">
    <property type="entry name" value="Immunoglobulin"/>
    <property type="match status" value="1"/>
</dbReference>
<dbReference type="GO" id="GO:0042288">
    <property type="term" value="F:MHC class I protein binding"/>
    <property type="evidence" value="ECO:0007669"/>
    <property type="project" value="TreeGrafter"/>
</dbReference>
<keyword evidence="7" id="KW-1185">Reference proteome</keyword>
<feature type="domain" description="Ig-like" evidence="6">
    <location>
        <begin position="133"/>
        <end position="217"/>
    </location>
</feature>
<dbReference type="InterPro" id="IPR007110">
    <property type="entry name" value="Ig-like_dom"/>
</dbReference>
<dbReference type="Pfam" id="PF11465">
    <property type="entry name" value="Receptor_2B4"/>
    <property type="match status" value="1"/>
</dbReference>
<accession>A0A3Q0FVQ4</accession>
<evidence type="ECO:0000259" key="6">
    <source>
        <dbReference type="PROSITE" id="PS50835"/>
    </source>
</evidence>
<evidence type="ECO:0000313" key="8">
    <source>
        <dbReference type="RefSeq" id="XP_025051429.1"/>
    </source>
</evidence>